<proteinExistence type="inferred from homology"/>
<evidence type="ECO:0000256" key="4">
    <source>
        <dbReference type="ARBA" id="ARBA00023002"/>
    </source>
</evidence>
<sequence length="505" mass="55024">MRRNFIFTILTFGDAFVSFGSTASIYPRPRTEIPESTLTAACSKAKQRLGDARVNTRPIQTPELVQQNWSQACWKVPYCIILPSTAEEVSESLKIIKSFRVPFAIRAGGHSPNPEWSSIDGGGILLDLQQINVVTVAGDGSSVSVGAGARWGSVYDALESKNRAVIGARDRSVGVGGSILGGGYHHLSNQFALAADNVKNFEVVLSNGTIANANVKQNSDLFWALKGGGPNFGVVTRYDLYALPVSTIWAQINVYAPAQVPALIIAFDDWQVNGPVSDVKGNADLIISLDFAVLILVYSEPVSKPSKIFDPFFALEPIATALPAANLTLKQLSDIVESASSTAPARHDYRAFSSLVDTELTLEMYDFWLKQANDARDATGITQSFVLQHVSRNLIGVGEQRGGNALSLPDKSQQWWTTIVDWESAKDDAVARSVAIGTTSQWQKRAVERGVDVPVLFMNDASRDQNPLASYGRESLQRLRAVSQRYDEAQIFQHLQRGGFKLSKA</sequence>
<dbReference type="Pfam" id="PF01565">
    <property type="entry name" value="FAD_binding_4"/>
    <property type="match status" value="1"/>
</dbReference>
<dbReference type="Gene3D" id="3.30.465.10">
    <property type="match status" value="1"/>
</dbReference>
<evidence type="ECO:0000256" key="3">
    <source>
        <dbReference type="ARBA" id="ARBA00022827"/>
    </source>
</evidence>
<evidence type="ECO:0000256" key="5">
    <source>
        <dbReference type="SAM" id="SignalP"/>
    </source>
</evidence>
<organism evidence="7 8">
    <name type="scientific">Podospora australis</name>
    <dbReference type="NCBI Taxonomy" id="1536484"/>
    <lineage>
        <taxon>Eukaryota</taxon>
        <taxon>Fungi</taxon>
        <taxon>Dikarya</taxon>
        <taxon>Ascomycota</taxon>
        <taxon>Pezizomycotina</taxon>
        <taxon>Sordariomycetes</taxon>
        <taxon>Sordariomycetidae</taxon>
        <taxon>Sordariales</taxon>
        <taxon>Podosporaceae</taxon>
        <taxon>Podospora</taxon>
    </lineage>
</organism>
<dbReference type="PROSITE" id="PS51387">
    <property type="entry name" value="FAD_PCMH"/>
    <property type="match status" value="1"/>
</dbReference>
<name>A0AAN7AE27_9PEZI</name>
<evidence type="ECO:0000256" key="2">
    <source>
        <dbReference type="ARBA" id="ARBA00022630"/>
    </source>
</evidence>
<dbReference type="PANTHER" id="PTHR42973">
    <property type="entry name" value="BINDING OXIDOREDUCTASE, PUTATIVE (AFU_ORTHOLOGUE AFUA_1G17690)-RELATED"/>
    <property type="match status" value="1"/>
</dbReference>
<dbReference type="PANTHER" id="PTHR42973:SF54">
    <property type="entry name" value="FAD-BINDING PCMH-TYPE DOMAIN-CONTAINING PROTEIN"/>
    <property type="match status" value="1"/>
</dbReference>
<feature type="chain" id="PRO_5042930846" description="FAD-binding PCMH-type domain-containing protein" evidence="5">
    <location>
        <begin position="23"/>
        <end position="505"/>
    </location>
</feature>
<dbReference type="SUPFAM" id="SSF56176">
    <property type="entry name" value="FAD-binding/transporter-associated domain-like"/>
    <property type="match status" value="1"/>
</dbReference>
<dbReference type="GO" id="GO:0071949">
    <property type="term" value="F:FAD binding"/>
    <property type="evidence" value="ECO:0007669"/>
    <property type="project" value="InterPro"/>
</dbReference>
<dbReference type="Proteomes" id="UP001302126">
    <property type="component" value="Unassembled WGS sequence"/>
</dbReference>
<evidence type="ECO:0000313" key="8">
    <source>
        <dbReference type="Proteomes" id="UP001302126"/>
    </source>
</evidence>
<comment type="similarity">
    <text evidence="1">Belongs to the oxygen-dependent FAD-linked oxidoreductase family.</text>
</comment>
<dbReference type="InterPro" id="IPR006094">
    <property type="entry name" value="Oxid_FAD_bind_N"/>
</dbReference>
<accession>A0AAN7AE27</accession>
<dbReference type="EMBL" id="MU864460">
    <property type="protein sequence ID" value="KAK4185136.1"/>
    <property type="molecule type" value="Genomic_DNA"/>
</dbReference>
<dbReference type="InterPro" id="IPR050416">
    <property type="entry name" value="FAD-linked_Oxidoreductase"/>
</dbReference>
<dbReference type="InterPro" id="IPR016166">
    <property type="entry name" value="FAD-bd_PCMH"/>
</dbReference>
<protein>
    <recommendedName>
        <fullName evidence="6">FAD-binding PCMH-type domain-containing protein</fullName>
    </recommendedName>
</protein>
<reference evidence="7" key="1">
    <citation type="journal article" date="2023" name="Mol. Phylogenet. Evol.">
        <title>Genome-scale phylogeny and comparative genomics of the fungal order Sordariales.</title>
        <authorList>
            <person name="Hensen N."/>
            <person name="Bonometti L."/>
            <person name="Westerberg I."/>
            <person name="Brannstrom I.O."/>
            <person name="Guillou S."/>
            <person name="Cros-Aarteil S."/>
            <person name="Calhoun S."/>
            <person name="Haridas S."/>
            <person name="Kuo A."/>
            <person name="Mondo S."/>
            <person name="Pangilinan J."/>
            <person name="Riley R."/>
            <person name="LaButti K."/>
            <person name="Andreopoulos B."/>
            <person name="Lipzen A."/>
            <person name="Chen C."/>
            <person name="Yan M."/>
            <person name="Daum C."/>
            <person name="Ng V."/>
            <person name="Clum A."/>
            <person name="Steindorff A."/>
            <person name="Ohm R.A."/>
            <person name="Martin F."/>
            <person name="Silar P."/>
            <person name="Natvig D.O."/>
            <person name="Lalanne C."/>
            <person name="Gautier V."/>
            <person name="Ament-Velasquez S.L."/>
            <person name="Kruys A."/>
            <person name="Hutchinson M.I."/>
            <person name="Powell A.J."/>
            <person name="Barry K."/>
            <person name="Miller A.N."/>
            <person name="Grigoriev I.V."/>
            <person name="Debuchy R."/>
            <person name="Gladieux P."/>
            <person name="Hiltunen Thoren M."/>
            <person name="Johannesson H."/>
        </authorList>
    </citation>
    <scope>NUCLEOTIDE SEQUENCE</scope>
    <source>
        <strain evidence="7">PSN309</strain>
    </source>
</reference>
<keyword evidence="3" id="KW-0274">FAD</keyword>
<dbReference type="AlphaFoldDB" id="A0AAN7AE27"/>
<feature type="signal peptide" evidence="5">
    <location>
        <begin position="1"/>
        <end position="22"/>
    </location>
</feature>
<keyword evidence="4" id="KW-0560">Oxidoreductase</keyword>
<feature type="domain" description="FAD-binding PCMH-type" evidence="6">
    <location>
        <begin position="73"/>
        <end position="245"/>
    </location>
</feature>
<evidence type="ECO:0000256" key="1">
    <source>
        <dbReference type="ARBA" id="ARBA00005466"/>
    </source>
</evidence>
<evidence type="ECO:0000259" key="6">
    <source>
        <dbReference type="PROSITE" id="PS51387"/>
    </source>
</evidence>
<dbReference type="InterPro" id="IPR036318">
    <property type="entry name" value="FAD-bd_PCMH-like_sf"/>
</dbReference>
<comment type="caution">
    <text evidence="7">The sequence shown here is derived from an EMBL/GenBank/DDBJ whole genome shotgun (WGS) entry which is preliminary data.</text>
</comment>
<keyword evidence="5" id="KW-0732">Signal</keyword>
<keyword evidence="8" id="KW-1185">Reference proteome</keyword>
<evidence type="ECO:0000313" key="7">
    <source>
        <dbReference type="EMBL" id="KAK4185136.1"/>
    </source>
</evidence>
<reference evidence="7" key="2">
    <citation type="submission" date="2023-05" db="EMBL/GenBank/DDBJ databases">
        <authorList>
            <consortium name="Lawrence Berkeley National Laboratory"/>
            <person name="Steindorff A."/>
            <person name="Hensen N."/>
            <person name="Bonometti L."/>
            <person name="Westerberg I."/>
            <person name="Brannstrom I.O."/>
            <person name="Guillou S."/>
            <person name="Cros-Aarteil S."/>
            <person name="Calhoun S."/>
            <person name="Haridas S."/>
            <person name="Kuo A."/>
            <person name="Mondo S."/>
            <person name="Pangilinan J."/>
            <person name="Riley R."/>
            <person name="Labutti K."/>
            <person name="Andreopoulos B."/>
            <person name="Lipzen A."/>
            <person name="Chen C."/>
            <person name="Yanf M."/>
            <person name="Daum C."/>
            <person name="Ng V."/>
            <person name="Clum A."/>
            <person name="Ohm R."/>
            <person name="Martin F."/>
            <person name="Silar P."/>
            <person name="Natvig D."/>
            <person name="Lalanne C."/>
            <person name="Gautier V."/>
            <person name="Ament-Velasquez S.L."/>
            <person name="Kruys A."/>
            <person name="Hutchinson M.I."/>
            <person name="Powell A.J."/>
            <person name="Barry K."/>
            <person name="Miller A.N."/>
            <person name="Grigoriev I.V."/>
            <person name="Debuchy R."/>
            <person name="Gladieux P."/>
            <person name="Thoren M.H."/>
            <person name="Johannesson H."/>
        </authorList>
    </citation>
    <scope>NUCLEOTIDE SEQUENCE</scope>
    <source>
        <strain evidence="7">PSN309</strain>
    </source>
</reference>
<gene>
    <name evidence="7" type="ORF">QBC35DRAFT_504349</name>
</gene>
<keyword evidence="2" id="KW-0285">Flavoprotein</keyword>
<dbReference type="GO" id="GO:0016491">
    <property type="term" value="F:oxidoreductase activity"/>
    <property type="evidence" value="ECO:0007669"/>
    <property type="project" value="UniProtKB-KW"/>
</dbReference>
<dbReference type="InterPro" id="IPR016169">
    <property type="entry name" value="FAD-bd_PCMH_sub2"/>
</dbReference>